<organism evidence="1 2">
    <name type="scientific">Legionella dresdenensis</name>
    <dbReference type="NCBI Taxonomy" id="450200"/>
    <lineage>
        <taxon>Bacteria</taxon>
        <taxon>Pseudomonadati</taxon>
        <taxon>Pseudomonadota</taxon>
        <taxon>Gammaproteobacteria</taxon>
        <taxon>Legionellales</taxon>
        <taxon>Legionellaceae</taxon>
        <taxon>Legionella</taxon>
    </lineage>
</organism>
<name>A0ABV8CE85_9GAMM</name>
<dbReference type="Proteomes" id="UP001595758">
    <property type="component" value="Unassembled WGS sequence"/>
</dbReference>
<dbReference type="EMBL" id="JBHSAB010000004">
    <property type="protein sequence ID" value="MFC3908281.1"/>
    <property type="molecule type" value="Genomic_DNA"/>
</dbReference>
<sequence length="397" mass="46011">MSHSPPSIFIGNGINKALKLINPNAEINFDYESIFQEVLERLNSSDGEICEFLSMAEKNKNKDLEYLLLILKNSDECLKYATKYYCKPTRDCSEKIAHYRKVLKKTVIEVLTDSKFHPSYNAIFGDSYTEAPDYINQCGKNLRNFERIFTINYDLILYWLMIDQGLLTKTSSLNSSAQRNFKDGFSQENCYFHDLDDANEVKEHLYGLSMNNNHPNFFYLHGALHLVQKNNSAYKIVRKGSYMTLTNLRNFLLKEYPSLESLIIFDATNDEKIDSIFANSYLNKAYDKITPIKGDIVIYGCNFLDNTKNNINLGNDIHLWQKIINSDTQNLFVSLGKEQYELDLFNQKLGAAFKRLKVRANVGINVHCFSHYTVDIWKSNNFYDDVRLSASKPYRLN</sequence>
<proteinExistence type="predicted"/>
<comment type="caution">
    <text evidence="1">The sequence shown here is derived from an EMBL/GenBank/DDBJ whole genome shotgun (WGS) entry which is preliminary data.</text>
</comment>
<gene>
    <name evidence="1" type="ORF">ACFORL_04230</name>
</gene>
<reference evidence="2" key="1">
    <citation type="journal article" date="2019" name="Int. J. Syst. Evol. Microbiol.">
        <title>The Global Catalogue of Microorganisms (GCM) 10K type strain sequencing project: providing services to taxonomists for standard genome sequencing and annotation.</title>
        <authorList>
            <consortium name="The Broad Institute Genomics Platform"/>
            <consortium name="The Broad Institute Genome Sequencing Center for Infectious Disease"/>
            <person name="Wu L."/>
            <person name="Ma J."/>
        </authorList>
    </citation>
    <scope>NUCLEOTIDE SEQUENCE [LARGE SCALE GENOMIC DNA]</scope>
    <source>
        <strain evidence="2">CCUG 59858</strain>
    </source>
</reference>
<dbReference type="Pfam" id="PF16263">
    <property type="entry name" value="DUF4917"/>
    <property type="match status" value="1"/>
</dbReference>
<dbReference type="RefSeq" id="WP_382341410.1">
    <property type="nucleotide sequence ID" value="NZ_JBHSAB010000004.1"/>
</dbReference>
<protein>
    <submittedName>
        <fullName evidence="1">DUF4917 family protein</fullName>
    </submittedName>
</protein>
<evidence type="ECO:0000313" key="1">
    <source>
        <dbReference type="EMBL" id="MFC3908281.1"/>
    </source>
</evidence>
<dbReference type="InterPro" id="IPR032581">
    <property type="entry name" value="DUF4917"/>
</dbReference>
<accession>A0ABV8CE85</accession>
<keyword evidence="2" id="KW-1185">Reference proteome</keyword>
<evidence type="ECO:0000313" key="2">
    <source>
        <dbReference type="Proteomes" id="UP001595758"/>
    </source>
</evidence>